<dbReference type="AlphaFoldDB" id="A0A1B3BDM4"/>
<evidence type="ECO:0000313" key="3">
    <source>
        <dbReference type="Proteomes" id="UP000094147"/>
    </source>
</evidence>
<sequence length="137" mass="16198">MKNSNLLQWLADIVLILHMSLVLFVVGGLVLIVIGNIRRWHWVNRLWFRLLHLAIVIVIIAEVWLGMVCPLTTLEMWLRHQAGNTTYQEGFIEHWVQMILYWDLPAWVFTAAYSTFGLLVLLTWICYPPHFRKNSRN</sequence>
<reference evidence="3" key="1">
    <citation type="submission" date="2015-08" db="EMBL/GenBank/DDBJ databases">
        <authorList>
            <person name="Kim K.M."/>
        </authorList>
    </citation>
    <scope>NUCLEOTIDE SEQUENCE [LARGE SCALE GENOMIC DNA]</scope>
    <source>
        <strain evidence="3">KCTC 23892</strain>
    </source>
</reference>
<dbReference type="RefSeq" id="WP_068993883.1">
    <property type="nucleotide sequence ID" value="NZ_CP012418.1"/>
</dbReference>
<keyword evidence="1" id="KW-0812">Transmembrane</keyword>
<feature type="transmembrane region" description="Helical" evidence="1">
    <location>
        <begin position="46"/>
        <end position="67"/>
    </location>
</feature>
<keyword evidence="3" id="KW-1185">Reference proteome</keyword>
<dbReference type="EMBL" id="CP012418">
    <property type="protein sequence ID" value="AOE50916.1"/>
    <property type="molecule type" value="Genomic_DNA"/>
</dbReference>
<evidence type="ECO:0000313" key="2">
    <source>
        <dbReference type="EMBL" id="AOE50916.1"/>
    </source>
</evidence>
<gene>
    <name evidence="2" type="ORF">KS2013_2211</name>
</gene>
<dbReference type="KEGG" id="ksd:KS2013_2211"/>
<dbReference type="OrthoDB" id="370375at2"/>
<dbReference type="InterPro" id="IPR021218">
    <property type="entry name" value="DUF2784"/>
</dbReference>
<proteinExistence type="predicted"/>
<accession>A0A1B3BDM4</accession>
<feature type="transmembrane region" description="Helical" evidence="1">
    <location>
        <begin position="6"/>
        <end position="34"/>
    </location>
</feature>
<feature type="transmembrane region" description="Helical" evidence="1">
    <location>
        <begin position="104"/>
        <end position="127"/>
    </location>
</feature>
<evidence type="ECO:0000256" key="1">
    <source>
        <dbReference type="SAM" id="Phobius"/>
    </source>
</evidence>
<keyword evidence="1" id="KW-0472">Membrane</keyword>
<keyword evidence="1" id="KW-1133">Transmembrane helix</keyword>
<dbReference type="Pfam" id="PF10861">
    <property type="entry name" value="DUF2784"/>
    <property type="match status" value="1"/>
</dbReference>
<name>A0A1B3BDM4_9GAMM</name>
<organism evidence="2 3">
    <name type="scientific">Kangiella sediminilitoris</name>
    <dbReference type="NCBI Taxonomy" id="1144748"/>
    <lineage>
        <taxon>Bacteria</taxon>
        <taxon>Pseudomonadati</taxon>
        <taxon>Pseudomonadota</taxon>
        <taxon>Gammaproteobacteria</taxon>
        <taxon>Kangiellales</taxon>
        <taxon>Kangiellaceae</taxon>
        <taxon>Kangiella</taxon>
    </lineage>
</organism>
<dbReference type="STRING" id="1144748.KS2013_2211"/>
<dbReference type="Proteomes" id="UP000094147">
    <property type="component" value="Chromosome"/>
</dbReference>
<protein>
    <submittedName>
        <fullName evidence="2">Putative membrane protein</fullName>
    </submittedName>
</protein>
<dbReference type="PATRIC" id="fig|1144748.3.peg.2230"/>